<dbReference type="CTD" id="36343556"/>
<sequence>MSPSQSITLSESTLSKTLTRVSGSTLKSSDQDDSKYEEQPFNPNANTADEKSLLNRSETINKKFNKCKSERSESDEGLTMELKHNG</sequence>
<feature type="region of interest" description="Disordered" evidence="1">
    <location>
        <begin position="19"/>
        <end position="86"/>
    </location>
</feature>
<proteinExistence type="predicted"/>
<dbReference type="RefSeq" id="XP_024348501.1">
    <property type="nucleotide sequence ID" value="XM_024497090.1"/>
</dbReference>
<dbReference type="KEGG" id="egl:EGR_07841"/>
<reference evidence="2 3" key="1">
    <citation type="journal article" date="2013" name="Nat. Genet.">
        <title>The genome of the hydatid tapeworm Echinococcus granulosus.</title>
        <authorList>
            <person name="Zheng H."/>
            <person name="Zhang W."/>
            <person name="Zhang L."/>
            <person name="Zhang Z."/>
            <person name="Li J."/>
            <person name="Lu G."/>
            <person name="Zhu Y."/>
            <person name="Wang Y."/>
            <person name="Huang Y."/>
            <person name="Liu J."/>
            <person name="Kang H."/>
            <person name="Chen J."/>
            <person name="Wang L."/>
            <person name="Chen A."/>
            <person name="Yu S."/>
            <person name="Gao Z."/>
            <person name="Jin L."/>
            <person name="Gu W."/>
            <person name="Wang Z."/>
            <person name="Zhao L."/>
            <person name="Shi B."/>
            <person name="Wen H."/>
            <person name="Lin R."/>
            <person name="Jones M.K."/>
            <person name="Brejova B."/>
            <person name="Vinar T."/>
            <person name="Zhao G."/>
            <person name="McManus D.P."/>
            <person name="Chen Z."/>
            <person name="Zhou Y."/>
            <person name="Wang S."/>
        </authorList>
    </citation>
    <scope>NUCLEOTIDE SEQUENCE [LARGE SCALE GENOMIC DNA]</scope>
</reference>
<evidence type="ECO:0000313" key="3">
    <source>
        <dbReference type="Proteomes" id="UP000019149"/>
    </source>
</evidence>
<dbReference type="EMBL" id="APAU02000088">
    <property type="protein sequence ID" value="EUB57305.1"/>
    <property type="molecule type" value="Genomic_DNA"/>
</dbReference>
<name>W6U823_ECHGR</name>
<dbReference type="AlphaFoldDB" id="W6U823"/>
<dbReference type="Proteomes" id="UP000019149">
    <property type="component" value="Unassembled WGS sequence"/>
</dbReference>
<evidence type="ECO:0000256" key="1">
    <source>
        <dbReference type="SAM" id="MobiDB-lite"/>
    </source>
</evidence>
<keyword evidence="3" id="KW-1185">Reference proteome</keyword>
<evidence type="ECO:0000313" key="2">
    <source>
        <dbReference type="EMBL" id="EUB57305.1"/>
    </source>
</evidence>
<feature type="compositionally biased region" description="Basic and acidic residues" evidence="1">
    <location>
        <begin position="29"/>
        <end position="38"/>
    </location>
</feature>
<protein>
    <submittedName>
        <fullName evidence="2">Uncharacterized protein</fullName>
    </submittedName>
</protein>
<accession>W6U823</accession>
<comment type="caution">
    <text evidence="2">The sequence shown here is derived from an EMBL/GenBank/DDBJ whole genome shotgun (WGS) entry which is preliminary data.</text>
</comment>
<gene>
    <name evidence="2" type="ORF">EGR_07841</name>
</gene>
<dbReference type="GeneID" id="36343556"/>
<organism evidence="2 3">
    <name type="scientific">Echinococcus granulosus</name>
    <name type="common">Hydatid tapeworm</name>
    <dbReference type="NCBI Taxonomy" id="6210"/>
    <lineage>
        <taxon>Eukaryota</taxon>
        <taxon>Metazoa</taxon>
        <taxon>Spiralia</taxon>
        <taxon>Lophotrochozoa</taxon>
        <taxon>Platyhelminthes</taxon>
        <taxon>Cestoda</taxon>
        <taxon>Eucestoda</taxon>
        <taxon>Cyclophyllidea</taxon>
        <taxon>Taeniidae</taxon>
        <taxon>Echinococcus</taxon>
        <taxon>Echinococcus granulosus group</taxon>
    </lineage>
</organism>